<gene>
    <name evidence="1" type="ORF">FOXG_22473</name>
</gene>
<proteinExistence type="predicted"/>
<name>A0A0J9W7G2_FUSO4</name>
<organism evidence="1 2">
    <name type="scientific">Fusarium oxysporum f. sp. lycopersici (strain 4287 / CBS 123668 / FGSC 9935 / NRRL 34936)</name>
    <name type="common">Fusarium vascular wilt of tomato</name>
    <dbReference type="NCBI Taxonomy" id="426428"/>
    <lineage>
        <taxon>Eukaryota</taxon>
        <taxon>Fungi</taxon>
        <taxon>Dikarya</taxon>
        <taxon>Ascomycota</taxon>
        <taxon>Pezizomycotina</taxon>
        <taxon>Sordariomycetes</taxon>
        <taxon>Hypocreomycetidae</taxon>
        <taxon>Hypocreales</taxon>
        <taxon>Nectriaceae</taxon>
        <taxon>Fusarium</taxon>
        <taxon>Fusarium oxysporum species complex</taxon>
    </lineage>
</organism>
<evidence type="ECO:0000313" key="2">
    <source>
        <dbReference type="Proteomes" id="UP000009097"/>
    </source>
</evidence>
<dbReference type="KEGG" id="fox:FOXG_22473"/>
<reference evidence="1" key="1">
    <citation type="submission" date="2007-04" db="EMBL/GenBank/DDBJ databases">
        <authorList>
            <consortium name="The Broad Institute Genome Sequencing Platform"/>
            <person name="Birren B."/>
            <person name="Lander E."/>
            <person name="Galagan J."/>
            <person name="Nusbaum C."/>
            <person name="Devon K."/>
            <person name="Ma L.-J."/>
            <person name="Jaffe D."/>
            <person name="Butler J."/>
            <person name="Alvarez P."/>
            <person name="Gnerre S."/>
            <person name="Grabherr M."/>
            <person name="Kleber M."/>
            <person name="Mauceli E."/>
            <person name="Brockman W."/>
            <person name="MacCallum I.A."/>
            <person name="Young S."/>
            <person name="LaButti K."/>
            <person name="DeCaprio D."/>
            <person name="Crawford M."/>
            <person name="Koehrsen M."/>
            <person name="Engels R."/>
            <person name="Montgomery P."/>
            <person name="Pearson M."/>
            <person name="Howarth C."/>
            <person name="Larson L."/>
            <person name="White J."/>
            <person name="O'Leary S."/>
            <person name="Kodira C."/>
            <person name="Zeng Q."/>
            <person name="Yandava C."/>
            <person name="Alvarado L."/>
            <person name="Kistler C."/>
            <person name="Shim W.-B."/>
            <person name="Kang S."/>
            <person name="Woloshuk C."/>
        </authorList>
    </citation>
    <scope>NUCLEOTIDE SEQUENCE</scope>
    <source>
        <strain evidence="1">4287</strain>
    </source>
</reference>
<accession>A0A0J9W7G2</accession>
<evidence type="ECO:0000313" key="1">
    <source>
        <dbReference type="EMBL" id="KNB19119.1"/>
    </source>
</evidence>
<dbReference type="EMBL" id="DS231730">
    <property type="protein sequence ID" value="KNB19119.1"/>
    <property type="molecule type" value="Genomic_DNA"/>
</dbReference>
<protein>
    <submittedName>
        <fullName evidence="1">Uncharacterized protein</fullName>
    </submittedName>
</protein>
<dbReference type="RefSeq" id="XP_018257164.1">
    <property type="nucleotide sequence ID" value="XM_018402877.1"/>
</dbReference>
<sequence>MHSTSAQAEGGITAIFRKGSATKQATIDKYFKH</sequence>
<dbReference type="AlphaFoldDB" id="A0A0J9W7G2"/>
<dbReference type="Proteomes" id="UP000009097">
    <property type="component" value="Unassembled WGS sequence"/>
</dbReference>
<dbReference type="VEuPathDB" id="FungiDB:FOXG_22473"/>
<reference evidence="1" key="2">
    <citation type="journal article" date="2010" name="Nature">
        <title>Comparative genomics reveals mobile pathogenicity chromosomes in Fusarium.</title>
        <authorList>
            <person name="Ma L.J."/>
            <person name="van der Does H.C."/>
            <person name="Borkovich K.A."/>
            <person name="Coleman J.J."/>
            <person name="Daboussi M.J."/>
            <person name="Di Pietro A."/>
            <person name="Dufresne M."/>
            <person name="Freitag M."/>
            <person name="Grabherr M."/>
            <person name="Henrissat B."/>
            <person name="Houterman P.M."/>
            <person name="Kang S."/>
            <person name="Shim W.B."/>
            <person name="Woloshuk C."/>
            <person name="Xie X."/>
            <person name="Xu J.R."/>
            <person name="Antoniw J."/>
            <person name="Baker S.E."/>
            <person name="Bluhm B.H."/>
            <person name="Breakspear A."/>
            <person name="Brown D.W."/>
            <person name="Butchko R.A."/>
            <person name="Chapman S."/>
            <person name="Coulson R."/>
            <person name="Coutinho P.M."/>
            <person name="Danchin E.G."/>
            <person name="Diener A."/>
            <person name="Gale L.R."/>
            <person name="Gardiner D.M."/>
            <person name="Goff S."/>
            <person name="Hammond-Kosack K.E."/>
            <person name="Hilburn K."/>
            <person name="Hua-Van A."/>
            <person name="Jonkers W."/>
            <person name="Kazan K."/>
            <person name="Kodira C.D."/>
            <person name="Koehrsen M."/>
            <person name="Kumar L."/>
            <person name="Lee Y.H."/>
            <person name="Li L."/>
            <person name="Manners J.M."/>
            <person name="Miranda-Saavedra D."/>
            <person name="Mukherjee M."/>
            <person name="Park G."/>
            <person name="Park J."/>
            <person name="Park S.Y."/>
            <person name="Proctor R.H."/>
            <person name="Regev A."/>
            <person name="Ruiz-Roldan M.C."/>
            <person name="Sain D."/>
            <person name="Sakthikumar S."/>
            <person name="Sykes S."/>
            <person name="Schwartz D.C."/>
            <person name="Turgeon B.G."/>
            <person name="Wapinski I."/>
            <person name="Yoder O."/>
            <person name="Young S."/>
            <person name="Zeng Q."/>
            <person name="Zhou S."/>
            <person name="Galagan J."/>
            <person name="Cuomo C.A."/>
            <person name="Kistler H.C."/>
            <person name="Rep M."/>
        </authorList>
    </citation>
    <scope>NUCLEOTIDE SEQUENCE [LARGE SCALE GENOMIC DNA]</scope>
    <source>
        <strain evidence="1">4287</strain>
    </source>
</reference>
<dbReference type="GeneID" id="28963179"/>